<organism evidence="1 2">
    <name type="scientific">Holotrichia oblita</name>
    <name type="common">Chafer beetle</name>
    <dbReference type="NCBI Taxonomy" id="644536"/>
    <lineage>
        <taxon>Eukaryota</taxon>
        <taxon>Metazoa</taxon>
        <taxon>Ecdysozoa</taxon>
        <taxon>Arthropoda</taxon>
        <taxon>Hexapoda</taxon>
        <taxon>Insecta</taxon>
        <taxon>Pterygota</taxon>
        <taxon>Neoptera</taxon>
        <taxon>Endopterygota</taxon>
        <taxon>Coleoptera</taxon>
        <taxon>Polyphaga</taxon>
        <taxon>Scarabaeiformia</taxon>
        <taxon>Scarabaeidae</taxon>
        <taxon>Melolonthinae</taxon>
        <taxon>Holotrichia</taxon>
    </lineage>
</organism>
<keyword evidence="2" id="KW-1185">Reference proteome</keyword>
<sequence length="423" mass="45231">MGGNDTEVGGTLPQRMSSCLATMDIFLQQPAPVVASMVLAEKRKTSGSNQVSLIDAVANILGVKDPASVPAQASLADLGMDSLMGSEIKQTLERNYDLVLSAQEIRALSFGKLQDLSAGGGGDATVANSPAETAKQNANDQLQYGNVKELMPRKALVQMPSKSTDNKLKPVFVLHPIEGVVNALQELAQQIQAPVYGLQCTNETPLSSIGDLAAYYVKQLKMVQSEGPYTLVGYSFGACVAFEMGVQMEAAGETVKLLLLDGSPAYVATHTGKAKSQKIVRGDTVAEQSEALLFFILQFKDVDQQKVVGELTSMKTLDERLARTAQILDGVTPFPADELSSAAASFYYKLDAADKYKPSAQFKGKVTLVRAIDNYVQMGDDYGLSTVCKGKVSVLPLEGNHRSILGGQTMLKIADILHQTIKA</sequence>
<dbReference type="Proteomes" id="UP001056778">
    <property type="component" value="Chromosome 1"/>
</dbReference>
<gene>
    <name evidence="1" type="ORF">MML48_1g09310</name>
</gene>
<protein>
    <submittedName>
        <fullName evidence="1">Fatty acid synthase</fullName>
    </submittedName>
</protein>
<accession>A0ACB9TZA3</accession>
<proteinExistence type="predicted"/>
<evidence type="ECO:0000313" key="2">
    <source>
        <dbReference type="Proteomes" id="UP001056778"/>
    </source>
</evidence>
<name>A0ACB9TZA3_HOLOL</name>
<reference evidence="1" key="1">
    <citation type="submission" date="2022-04" db="EMBL/GenBank/DDBJ databases">
        <title>Chromosome-scale genome assembly of Holotrichia oblita Faldermann.</title>
        <authorList>
            <person name="Rongchong L."/>
        </authorList>
    </citation>
    <scope>NUCLEOTIDE SEQUENCE</scope>
    <source>
        <strain evidence="1">81SQS9</strain>
    </source>
</reference>
<dbReference type="EMBL" id="CM043015">
    <property type="protein sequence ID" value="KAI4472209.1"/>
    <property type="molecule type" value="Genomic_DNA"/>
</dbReference>
<comment type="caution">
    <text evidence="1">The sequence shown here is derived from an EMBL/GenBank/DDBJ whole genome shotgun (WGS) entry which is preliminary data.</text>
</comment>
<evidence type="ECO:0000313" key="1">
    <source>
        <dbReference type="EMBL" id="KAI4472209.1"/>
    </source>
</evidence>